<dbReference type="EMBL" id="JAZBJZ010000001">
    <property type="protein sequence ID" value="MEE3715195.1"/>
    <property type="molecule type" value="Genomic_DNA"/>
</dbReference>
<proteinExistence type="predicted"/>
<name>A0AAW9PVN6_9CYAN</name>
<keyword evidence="2" id="KW-1185">Reference proteome</keyword>
<sequence length="74" mass="8194">MKVYPRLALDISFQNLLVALLSCLLPIDRARITRQIQAFWGIDREVLVTLFICSGALSVDPVEGGDWFSEAIAG</sequence>
<dbReference type="RefSeq" id="WP_330481618.1">
    <property type="nucleotide sequence ID" value="NZ_JAZBJZ010000001.1"/>
</dbReference>
<comment type="caution">
    <text evidence="1">The sequence shown here is derived from an EMBL/GenBank/DDBJ whole genome shotgun (WGS) entry which is preliminary data.</text>
</comment>
<accession>A0AAW9PVN6</accession>
<organism evidence="1 2">
    <name type="scientific">Tumidithrix elongata BACA0141</name>
    <dbReference type="NCBI Taxonomy" id="2716417"/>
    <lineage>
        <taxon>Bacteria</taxon>
        <taxon>Bacillati</taxon>
        <taxon>Cyanobacteriota</taxon>
        <taxon>Cyanophyceae</taxon>
        <taxon>Pseudanabaenales</taxon>
        <taxon>Pseudanabaenaceae</taxon>
        <taxon>Tumidithrix</taxon>
        <taxon>Tumidithrix elongata</taxon>
    </lineage>
</organism>
<evidence type="ECO:0000313" key="1">
    <source>
        <dbReference type="EMBL" id="MEE3715195.1"/>
    </source>
</evidence>
<protein>
    <submittedName>
        <fullName evidence="1">Uncharacterized protein</fullName>
    </submittedName>
</protein>
<gene>
    <name evidence="1" type="ORF">V2H45_00385</name>
</gene>
<dbReference type="AlphaFoldDB" id="A0AAW9PVN6"/>
<dbReference type="PROSITE" id="PS51257">
    <property type="entry name" value="PROKAR_LIPOPROTEIN"/>
    <property type="match status" value="1"/>
</dbReference>
<reference evidence="1" key="1">
    <citation type="submission" date="2024-01" db="EMBL/GenBank/DDBJ databases">
        <title>Bank of Algae and Cyanobacteria of the Azores (BACA) strain genomes.</title>
        <authorList>
            <person name="Luz R."/>
            <person name="Cordeiro R."/>
            <person name="Fonseca A."/>
            <person name="Goncalves V."/>
        </authorList>
    </citation>
    <scope>NUCLEOTIDE SEQUENCE</scope>
    <source>
        <strain evidence="1">BACA0141</strain>
    </source>
</reference>
<evidence type="ECO:0000313" key="2">
    <source>
        <dbReference type="Proteomes" id="UP001333818"/>
    </source>
</evidence>
<dbReference type="Proteomes" id="UP001333818">
    <property type="component" value="Unassembled WGS sequence"/>
</dbReference>